<accession>A0A5B7GAL1</accession>
<dbReference type="AlphaFoldDB" id="A0A5B7GAL1"/>
<organism evidence="2 3">
    <name type="scientific">Portunus trituberculatus</name>
    <name type="common">Swimming crab</name>
    <name type="synonym">Neptunus trituberculatus</name>
    <dbReference type="NCBI Taxonomy" id="210409"/>
    <lineage>
        <taxon>Eukaryota</taxon>
        <taxon>Metazoa</taxon>
        <taxon>Ecdysozoa</taxon>
        <taxon>Arthropoda</taxon>
        <taxon>Crustacea</taxon>
        <taxon>Multicrustacea</taxon>
        <taxon>Malacostraca</taxon>
        <taxon>Eumalacostraca</taxon>
        <taxon>Eucarida</taxon>
        <taxon>Decapoda</taxon>
        <taxon>Pleocyemata</taxon>
        <taxon>Brachyura</taxon>
        <taxon>Eubrachyura</taxon>
        <taxon>Portunoidea</taxon>
        <taxon>Portunidae</taxon>
        <taxon>Portuninae</taxon>
        <taxon>Portunus</taxon>
    </lineage>
</organism>
<reference evidence="2 3" key="1">
    <citation type="submission" date="2019-05" db="EMBL/GenBank/DDBJ databases">
        <title>Another draft genome of Portunus trituberculatus and its Hox gene families provides insights of decapod evolution.</title>
        <authorList>
            <person name="Jeong J.-H."/>
            <person name="Song I."/>
            <person name="Kim S."/>
            <person name="Choi T."/>
            <person name="Kim D."/>
            <person name="Ryu S."/>
            <person name="Kim W."/>
        </authorList>
    </citation>
    <scope>NUCLEOTIDE SEQUENCE [LARGE SCALE GENOMIC DNA]</scope>
    <source>
        <tissue evidence="2">Muscle</tissue>
    </source>
</reference>
<evidence type="ECO:0000256" key="1">
    <source>
        <dbReference type="SAM" id="MobiDB-lite"/>
    </source>
</evidence>
<proteinExistence type="predicted"/>
<dbReference type="Proteomes" id="UP000324222">
    <property type="component" value="Unassembled WGS sequence"/>
</dbReference>
<gene>
    <name evidence="2" type="ORF">E2C01_048395</name>
</gene>
<sequence>MEITLSTLVFFLDLNSDLLIRNPERSRIIVFFQPHISCLHTFDTGIKLTQATSYQLSITHEGHQITSSPPPHPSHHHTHQHPRDSQVSANSTVSALPWLDLALVKPLHFVPKTSLAFLYPLSTAEGLPWPAACRVILLLGVL</sequence>
<protein>
    <submittedName>
        <fullName evidence="2">Uncharacterized protein</fullName>
    </submittedName>
</protein>
<evidence type="ECO:0000313" key="3">
    <source>
        <dbReference type="Proteomes" id="UP000324222"/>
    </source>
</evidence>
<comment type="caution">
    <text evidence="2">The sequence shown here is derived from an EMBL/GenBank/DDBJ whole genome shotgun (WGS) entry which is preliminary data.</text>
</comment>
<evidence type="ECO:0000313" key="2">
    <source>
        <dbReference type="EMBL" id="MPC54477.1"/>
    </source>
</evidence>
<keyword evidence="3" id="KW-1185">Reference proteome</keyword>
<name>A0A5B7GAL1_PORTR</name>
<dbReference type="EMBL" id="VSRR010012383">
    <property type="protein sequence ID" value="MPC54477.1"/>
    <property type="molecule type" value="Genomic_DNA"/>
</dbReference>
<feature type="region of interest" description="Disordered" evidence="1">
    <location>
        <begin position="62"/>
        <end position="86"/>
    </location>
</feature>